<dbReference type="AlphaFoldDB" id="A0A1A9ZP26"/>
<accession>A0A1A9ZP26</accession>
<protein>
    <submittedName>
        <fullName evidence="2">Uncharacterized protein</fullName>
    </submittedName>
</protein>
<evidence type="ECO:0000313" key="3">
    <source>
        <dbReference type="Proteomes" id="UP000092445"/>
    </source>
</evidence>
<reference evidence="2" key="2">
    <citation type="submission" date="2020-05" db="UniProtKB">
        <authorList>
            <consortium name="EnsemblMetazoa"/>
        </authorList>
    </citation>
    <scope>IDENTIFICATION</scope>
    <source>
        <strain evidence="2">IAEA</strain>
    </source>
</reference>
<feature type="region of interest" description="Disordered" evidence="1">
    <location>
        <begin position="219"/>
        <end position="253"/>
    </location>
</feature>
<dbReference type="VEuPathDB" id="VectorBase:GPAI020591"/>
<keyword evidence="3" id="KW-1185">Reference proteome</keyword>
<proteinExistence type="predicted"/>
<name>A0A1A9ZP26_GLOPL</name>
<evidence type="ECO:0000256" key="1">
    <source>
        <dbReference type="SAM" id="MobiDB-lite"/>
    </source>
</evidence>
<dbReference type="EnsemblMetazoa" id="GPAI020591-RA">
    <property type="protein sequence ID" value="GPAI020591-PA"/>
    <property type="gene ID" value="GPAI020591"/>
</dbReference>
<feature type="compositionally biased region" description="Polar residues" evidence="1">
    <location>
        <begin position="141"/>
        <end position="150"/>
    </location>
</feature>
<dbReference type="Proteomes" id="UP000092445">
    <property type="component" value="Unassembled WGS sequence"/>
</dbReference>
<organism evidence="2 3">
    <name type="scientific">Glossina pallidipes</name>
    <name type="common">Tsetse fly</name>
    <dbReference type="NCBI Taxonomy" id="7398"/>
    <lineage>
        <taxon>Eukaryota</taxon>
        <taxon>Metazoa</taxon>
        <taxon>Ecdysozoa</taxon>
        <taxon>Arthropoda</taxon>
        <taxon>Hexapoda</taxon>
        <taxon>Insecta</taxon>
        <taxon>Pterygota</taxon>
        <taxon>Neoptera</taxon>
        <taxon>Endopterygota</taxon>
        <taxon>Diptera</taxon>
        <taxon>Brachycera</taxon>
        <taxon>Muscomorpha</taxon>
        <taxon>Hippoboscoidea</taxon>
        <taxon>Glossinidae</taxon>
        <taxon>Glossina</taxon>
    </lineage>
</organism>
<feature type="region of interest" description="Disordered" evidence="1">
    <location>
        <begin position="34"/>
        <end position="150"/>
    </location>
</feature>
<sequence length="264" mass="29481">MQQYEAESSSPPKSTSAMRRAPEGCKYIIRACNRSSSARKRRHASNSNAHLMESGSPAAYETSHSERVNLVKSEPIAAYETSNSDQVQQRQAGRVGDPSGLRNQPITPERQPSDRFRRGNAHFKSSSTTTIRSTKCEPKEQQQQPSALHNQQSLQANIIKHALPSSVPHPPLAFEITHLFACQYGFADLEASVENVTSPNQQSSQGAQIQVAHIIQQTLAQRHQSSNPIPPRNNNKRSKLRKPISNGKLNPNNKHRLSVKFFRY</sequence>
<feature type="compositionally biased region" description="Polar residues" evidence="1">
    <location>
        <begin position="80"/>
        <end position="91"/>
    </location>
</feature>
<feature type="compositionally biased region" description="Polar residues" evidence="1">
    <location>
        <begin position="1"/>
        <end position="17"/>
    </location>
</feature>
<evidence type="ECO:0000313" key="2">
    <source>
        <dbReference type="EnsemblMetazoa" id="GPAI020591-PA"/>
    </source>
</evidence>
<feature type="region of interest" description="Disordered" evidence="1">
    <location>
        <begin position="1"/>
        <end position="22"/>
    </location>
</feature>
<reference evidence="3" key="1">
    <citation type="submission" date="2014-03" db="EMBL/GenBank/DDBJ databases">
        <authorList>
            <person name="Aksoy S."/>
            <person name="Warren W."/>
            <person name="Wilson R.K."/>
        </authorList>
    </citation>
    <scope>NUCLEOTIDE SEQUENCE [LARGE SCALE GENOMIC DNA]</scope>
    <source>
        <strain evidence="3">IAEA</strain>
    </source>
</reference>